<dbReference type="Proteomes" id="UP000291613">
    <property type="component" value="Unassembled WGS sequence"/>
</dbReference>
<dbReference type="Gene3D" id="1.20.1260.10">
    <property type="match status" value="1"/>
</dbReference>
<comment type="caution">
    <text evidence="3">The sequence shown here is derived from an EMBL/GenBank/DDBJ whole genome shotgun (WGS) entry which is preliminary data.</text>
</comment>
<reference evidence="3 4" key="1">
    <citation type="submission" date="2019-02" db="EMBL/GenBank/DDBJ databases">
        <title>Hansschlegelia quercus sp. nov., a novel methylotrophic bacterium from buds of oak (Quercus robur L.).</title>
        <authorList>
            <person name="Agafonova N.V."/>
            <person name="Kaparullina E.N."/>
            <person name="Grouzdev D.S."/>
            <person name="Doronina N.V."/>
        </authorList>
    </citation>
    <scope>NUCLEOTIDE SEQUENCE [LARGE SCALE GENOMIC DNA]</scope>
    <source>
        <strain evidence="3 4">Dub</strain>
    </source>
</reference>
<organism evidence="3 4">
    <name type="scientific">Hansschlegelia quercus</name>
    <dbReference type="NCBI Taxonomy" id="2528245"/>
    <lineage>
        <taxon>Bacteria</taxon>
        <taxon>Pseudomonadati</taxon>
        <taxon>Pseudomonadota</taxon>
        <taxon>Alphaproteobacteria</taxon>
        <taxon>Hyphomicrobiales</taxon>
        <taxon>Methylopilaceae</taxon>
        <taxon>Hansschlegelia</taxon>
    </lineage>
</organism>
<sequence length="127" mass="13576">MRVLTCGLFAAALMTSAAVSAAENMKTMDHSGEMDHGAMKVAADAPSTKAYEAADMAMHKAMKRSYTGDADKDFLAGMIPHHQGAIAMAKVALQYGKNPKVRAMAEKIVADQEREIAEMKEMLAAAK</sequence>
<feature type="domain" description="DUF305" evidence="2">
    <location>
        <begin position="28"/>
        <end position="123"/>
    </location>
</feature>
<keyword evidence="4" id="KW-1185">Reference proteome</keyword>
<dbReference type="Pfam" id="PF03713">
    <property type="entry name" value="DUF305"/>
    <property type="match status" value="1"/>
</dbReference>
<keyword evidence="1" id="KW-0732">Signal</keyword>
<accession>A0A4Q9GDM6</accession>
<dbReference type="PANTHER" id="PTHR36933">
    <property type="entry name" value="SLL0788 PROTEIN"/>
    <property type="match status" value="1"/>
</dbReference>
<evidence type="ECO:0000256" key="1">
    <source>
        <dbReference type="SAM" id="SignalP"/>
    </source>
</evidence>
<dbReference type="PANTHER" id="PTHR36933:SF1">
    <property type="entry name" value="SLL0788 PROTEIN"/>
    <property type="match status" value="1"/>
</dbReference>
<gene>
    <name evidence="3" type="ORF">EYR15_14870</name>
</gene>
<feature type="chain" id="PRO_5020274704" evidence="1">
    <location>
        <begin position="22"/>
        <end position="127"/>
    </location>
</feature>
<dbReference type="AlphaFoldDB" id="A0A4Q9GDM6"/>
<evidence type="ECO:0000313" key="3">
    <source>
        <dbReference type="EMBL" id="TBN48350.1"/>
    </source>
</evidence>
<name>A0A4Q9GDM6_9HYPH</name>
<dbReference type="EMBL" id="SIUB01000008">
    <property type="protein sequence ID" value="TBN48350.1"/>
    <property type="molecule type" value="Genomic_DNA"/>
</dbReference>
<dbReference type="RefSeq" id="WP_131004355.1">
    <property type="nucleotide sequence ID" value="NZ_JBHSZR010000011.1"/>
</dbReference>
<dbReference type="InterPro" id="IPR005183">
    <property type="entry name" value="DUF305_CopM-like"/>
</dbReference>
<protein>
    <submittedName>
        <fullName evidence="3">DUF305 domain-containing protein</fullName>
    </submittedName>
</protein>
<evidence type="ECO:0000313" key="4">
    <source>
        <dbReference type="Proteomes" id="UP000291613"/>
    </source>
</evidence>
<evidence type="ECO:0000259" key="2">
    <source>
        <dbReference type="Pfam" id="PF03713"/>
    </source>
</evidence>
<feature type="signal peptide" evidence="1">
    <location>
        <begin position="1"/>
        <end position="21"/>
    </location>
</feature>
<dbReference type="OrthoDB" id="517560at2"/>
<proteinExistence type="predicted"/>
<dbReference type="InterPro" id="IPR012347">
    <property type="entry name" value="Ferritin-like"/>
</dbReference>